<dbReference type="Proteomes" id="UP000285084">
    <property type="component" value="Unassembled WGS sequence"/>
</dbReference>
<comment type="caution">
    <text evidence="1">The sequence shown here is derived from an EMBL/GenBank/DDBJ whole genome shotgun (WGS) entry which is preliminary data.</text>
</comment>
<dbReference type="VEuPathDB" id="FungiDB:HZS61_001434"/>
<dbReference type="VEuPathDB" id="FungiDB:FOC1_g10016398"/>
<evidence type="ECO:0000313" key="1">
    <source>
        <dbReference type="EMBL" id="RKK69913.1"/>
    </source>
</evidence>
<evidence type="ECO:0000313" key="2">
    <source>
        <dbReference type="Proteomes" id="UP000285084"/>
    </source>
</evidence>
<dbReference type="VEuPathDB" id="FungiDB:FOC4_g10014347"/>
<dbReference type="EMBL" id="MRCX01000145">
    <property type="protein sequence ID" value="RKK69913.1"/>
    <property type="molecule type" value="Genomic_DNA"/>
</dbReference>
<organism evidence="1 2">
    <name type="scientific">Fusarium oxysporum</name>
    <name type="common">Fusarium vascular wilt</name>
    <dbReference type="NCBI Taxonomy" id="5507"/>
    <lineage>
        <taxon>Eukaryota</taxon>
        <taxon>Fungi</taxon>
        <taxon>Dikarya</taxon>
        <taxon>Ascomycota</taxon>
        <taxon>Pezizomycotina</taxon>
        <taxon>Sordariomycetes</taxon>
        <taxon>Hypocreomycetidae</taxon>
        <taxon>Hypocreales</taxon>
        <taxon>Nectriaceae</taxon>
        <taxon>Fusarium</taxon>
        <taxon>Fusarium oxysporum species complex</taxon>
    </lineage>
</organism>
<dbReference type="VEuPathDB" id="FungiDB:FOIG_13179"/>
<dbReference type="VEuPathDB" id="FungiDB:FOMG_01876"/>
<dbReference type="AlphaFoldDB" id="A0A420MPJ0"/>
<dbReference type="VEuPathDB" id="FungiDB:FOXG_01088"/>
<dbReference type="VEuPathDB" id="FungiDB:FOZG_01864"/>
<protein>
    <submittedName>
        <fullName evidence="1">Uncharacterized protein</fullName>
    </submittedName>
</protein>
<name>A0A420MPJ0_FUSOX</name>
<reference evidence="1 2" key="1">
    <citation type="journal article" date="2018" name="Sci. Rep.">
        <title>Characterisation of pathogen-specific regions and novel effector candidates in Fusarium oxysporum f. sp. cepae.</title>
        <authorList>
            <person name="Armitage A.D."/>
            <person name="Taylor A."/>
            <person name="Sobczyk M.K."/>
            <person name="Baxter L."/>
            <person name="Greenfield B.P."/>
            <person name="Bates H.J."/>
            <person name="Wilson F."/>
            <person name="Jackson A.C."/>
            <person name="Ott S."/>
            <person name="Harrison R.J."/>
            <person name="Clarkson J.P."/>
        </authorList>
    </citation>
    <scope>NUCLEOTIDE SEQUENCE [LARGE SCALE GENOMIC DNA]</scope>
    <source>
        <strain evidence="1 2">Fo_A13</strain>
    </source>
</reference>
<sequence length="285" mass="32204">MYATQRLVTFIVILSLLRYINNPNGVSILALLRNTPPSHVDGLRNLLANYLNTSPTPMLSSQFSKTTRLSICFNLPFFVVTTRDYEDSRILTGDRYLRARYDFSLLCLETLAPLAIQKGSPVFCSGAILHQAVYSLLVTGHNSNYWVAVCLDEDFSGKELRLAHGNKGENNHLHEDPITAEPCLKVTQSPQAYSLMALTRQLEKIVKHHGQILECLRESLTIHASISNGGFAEAPPHQRMRDWRKCFPKVLQRTIDYNSRLVDKVESFLADPIIDPETTLYGELQ</sequence>
<accession>A0A420MPJ0</accession>
<proteinExistence type="predicted"/>
<gene>
    <name evidence="1" type="ORF">BFJ69_g12333</name>
</gene>